<feature type="region of interest" description="Disordered" evidence="1">
    <location>
        <begin position="1"/>
        <end position="31"/>
    </location>
</feature>
<dbReference type="EMBL" id="JQDR03006071">
    <property type="protein sequence ID" value="KAA0200764.1"/>
    <property type="molecule type" value="Genomic_DNA"/>
</dbReference>
<sequence>MQMYGPVQSVKHLNGPSDSSDASNNNASNNNNGGGNCYTVAFVDICSAAKAHKADHRIDDRILKTTYYEPSVASLSGGHYSSGGAAQSSGGSSVGSGVSHYPSGPSQAQGLSQTPLGSRSPRFATGIVL</sequence>
<feature type="compositionally biased region" description="Low complexity" evidence="1">
    <location>
        <begin position="14"/>
        <end position="31"/>
    </location>
</feature>
<organism evidence="2">
    <name type="scientific">Hyalella azteca</name>
    <name type="common">Amphipod</name>
    <dbReference type="NCBI Taxonomy" id="294128"/>
    <lineage>
        <taxon>Eukaryota</taxon>
        <taxon>Metazoa</taxon>
        <taxon>Ecdysozoa</taxon>
        <taxon>Arthropoda</taxon>
        <taxon>Crustacea</taxon>
        <taxon>Multicrustacea</taxon>
        <taxon>Malacostraca</taxon>
        <taxon>Eumalacostraca</taxon>
        <taxon>Peracarida</taxon>
        <taxon>Amphipoda</taxon>
        <taxon>Senticaudata</taxon>
        <taxon>Talitrida</taxon>
        <taxon>Talitroidea</taxon>
        <taxon>Hyalellidae</taxon>
        <taxon>Hyalella</taxon>
    </lineage>
</organism>
<dbReference type="Proteomes" id="UP000711488">
    <property type="component" value="Unassembled WGS sequence"/>
</dbReference>
<evidence type="ECO:0000256" key="1">
    <source>
        <dbReference type="SAM" id="MobiDB-lite"/>
    </source>
</evidence>
<reference evidence="2" key="1">
    <citation type="submission" date="2014-08" db="EMBL/GenBank/DDBJ databases">
        <authorList>
            <person name="Murali S."/>
            <person name="Richards S."/>
            <person name="Bandaranaike D."/>
            <person name="Bellair M."/>
            <person name="Blankenburg K."/>
            <person name="Chao H."/>
            <person name="Dinh H."/>
            <person name="Doddapaneni H."/>
            <person name="Dugan-Rocha S."/>
            <person name="Elkadiri S."/>
            <person name="Gnanaolivu R."/>
            <person name="Hughes D."/>
            <person name="Lee S."/>
            <person name="Li M."/>
            <person name="Ming W."/>
            <person name="Munidasa M."/>
            <person name="Muniz J."/>
            <person name="Nguyen L."/>
            <person name="Osuji N."/>
            <person name="Pu L.-L."/>
            <person name="Puazo M."/>
            <person name="Skinner E."/>
            <person name="Qu C."/>
            <person name="Quiroz J."/>
            <person name="Raj R."/>
            <person name="Weissenberger G."/>
            <person name="Xin Y."/>
            <person name="Zou X."/>
            <person name="Han Y."/>
            <person name="Worley K."/>
            <person name="Muzny D."/>
            <person name="Gibbs R."/>
        </authorList>
    </citation>
    <scope>NUCLEOTIDE SEQUENCE</scope>
    <source>
        <strain evidence="2">HAZT.00-mixed</strain>
        <tissue evidence="2">Whole organism</tissue>
    </source>
</reference>
<feature type="compositionally biased region" description="Low complexity" evidence="1">
    <location>
        <begin position="78"/>
        <end position="106"/>
    </location>
</feature>
<reference evidence="2" key="2">
    <citation type="journal article" date="2018" name="Environ. Sci. Technol.">
        <title>The Toxicogenome of Hyalella azteca: A Model for Sediment Ecotoxicology and Evolutionary Toxicology.</title>
        <authorList>
            <person name="Poynton H.C."/>
            <person name="Hasenbein S."/>
            <person name="Benoit J.B."/>
            <person name="Sepulveda M.S."/>
            <person name="Poelchau M.F."/>
            <person name="Hughes D.S.T."/>
            <person name="Murali S.C."/>
            <person name="Chen S."/>
            <person name="Glastad K.M."/>
            <person name="Goodisman M.A.D."/>
            <person name="Werren J.H."/>
            <person name="Vineis J.H."/>
            <person name="Bowen J.L."/>
            <person name="Friedrich M."/>
            <person name="Jones J."/>
            <person name="Robertson H.M."/>
            <person name="Feyereisen R."/>
            <person name="Mechler-Hickson A."/>
            <person name="Mathers N."/>
            <person name="Lee C.E."/>
            <person name="Colbourne J.K."/>
            <person name="Biales A."/>
            <person name="Johnston J.S."/>
            <person name="Wellborn G.A."/>
            <person name="Rosendale A.J."/>
            <person name="Cridge A.G."/>
            <person name="Munoz-Torres M.C."/>
            <person name="Bain P.A."/>
            <person name="Manny A.R."/>
            <person name="Major K.M."/>
            <person name="Lambert F.N."/>
            <person name="Vulpe C.D."/>
            <person name="Tuck P."/>
            <person name="Blalock B.J."/>
            <person name="Lin Y.Y."/>
            <person name="Smith M.E."/>
            <person name="Ochoa-Acuna H."/>
            <person name="Chen M.M."/>
            <person name="Childers C.P."/>
            <person name="Qu J."/>
            <person name="Dugan S."/>
            <person name="Lee S.L."/>
            <person name="Chao H."/>
            <person name="Dinh H."/>
            <person name="Han Y."/>
            <person name="Doddapaneni H."/>
            <person name="Worley K.C."/>
            <person name="Muzny D.M."/>
            <person name="Gibbs R.A."/>
            <person name="Richards S."/>
        </authorList>
    </citation>
    <scope>NUCLEOTIDE SEQUENCE</scope>
    <source>
        <strain evidence="2">HAZT.00-mixed</strain>
        <tissue evidence="2">Whole organism</tissue>
    </source>
</reference>
<protein>
    <submittedName>
        <fullName evidence="2">Uncharacterized protein</fullName>
    </submittedName>
</protein>
<dbReference type="AlphaFoldDB" id="A0A6A0H5U1"/>
<proteinExistence type="predicted"/>
<reference evidence="2" key="3">
    <citation type="submission" date="2019-06" db="EMBL/GenBank/DDBJ databases">
        <authorList>
            <person name="Poynton C."/>
            <person name="Hasenbein S."/>
            <person name="Benoit J.B."/>
            <person name="Sepulveda M.S."/>
            <person name="Poelchau M.F."/>
            <person name="Murali S.C."/>
            <person name="Chen S."/>
            <person name="Glastad K.M."/>
            <person name="Werren J.H."/>
            <person name="Vineis J.H."/>
            <person name="Bowen J.L."/>
            <person name="Friedrich M."/>
            <person name="Jones J."/>
            <person name="Robertson H.M."/>
            <person name="Feyereisen R."/>
            <person name="Mechler-Hickson A."/>
            <person name="Mathers N."/>
            <person name="Lee C.E."/>
            <person name="Colbourne J.K."/>
            <person name="Biales A."/>
            <person name="Johnston J.S."/>
            <person name="Wellborn G.A."/>
            <person name="Rosendale A.J."/>
            <person name="Cridge A.G."/>
            <person name="Munoz-Torres M.C."/>
            <person name="Bain P.A."/>
            <person name="Manny A.R."/>
            <person name="Major K.M."/>
            <person name="Lambert F.N."/>
            <person name="Vulpe C.D."/>
            <person name="Tuck P."/>
            <person name="Blalock B.J."/>
            <person name="Lin Y.-Y."/>
            <person name="Smith M.E."/>
            <person name="Ochoa-Acuna H."/>
            <person name="Chen M.-J.M."/>
            <person name="Childers C.P."/>
            <person name="Qu J."/>
            <person name="Dugan S."/>
            <person name="Lee S.L."/>
            <person name="Chao H."/>
            <person name="Dinh H."/>
            <person name="Han Y."/>
            <person name="Doddapaneni H."/>
            <person name="Worley K.C."/>
            <person name="Muzny D.M."/>
            <person name="Gibbs R.A."/>
            <person name="Richards S."/>
        </authorList>
    </citation>
    <scope>NUCLEOTIDE SEQUENCE</scope>
    <source>
        <strain evidence="2">HAZT.00-mixed</strain>
        <tissue evidence="2">Whole organism</tissue>
    </source>
</reference>
<evidence type="ECO:0000313" key="2">
    <source>
        <dbReference type="EMBL" id="KAA0200764.1"/>
    </source>
</evidence>
<comment type="caution">
    <text evidence="2">The sequence shown here is derived from an EMBL/GenBank/DDBJ whole genome shotgun (WGS) entry which is preliminary data.</text>
</comment>
<name>A0A6A0H5U1_HYAAZ</name>
<accession>A0A6A0H5U1</accession>
<gene>
    <name evidence="2" type="ORF">HAZT_HAZT006324</name>
</gene>
<dbReference type="OrthoDB" id="6407164at2759"/>
<feature type="compositionally biased region" description="Polar residues" evidence="1">
    <location>
        <begin position="107"/>
        <end position="117"/>
    </location>
</feature>
<feature type="region of interest" description="Disordered" evidence="1">
    <location>
        <begin position="78"/>
        <end position="119"/>
    </location>
</feature>